<dbReference type="EMBL" id="CP002850">
    <property type="protein sequence ID" value="AEH63457.1"/>
    <property type="molecule type" value="Genomic_DNA"/>
</dbReference>
<sequence length="228" mass="25749" precursor="true">MTNDKMPVGLSAFQKKIIFLIFSSFSVIALAEQPFTKPIESVAESCDLSFPGAELNSRHFQDVKAADSFKKQAKILIAMSEHEQAVRNHFTKGQPIDWKEVEETDRKNTRDFKKMIEKEGLFSVSQIGGQGVAAEFSLIQRSRDFAFQRNALDMMRRLFARQDFPGDYLAILEDQLLAKDGKPQIYGTRVKPDGSLYPVIDKDQLDARRASRGLAPLRQAICPMSKAE</sequence>
<evidence type="ECO:0000313" key="1">
    <source>
        <dbReference type="EMBL" id="AEH63457.1"/>
    </source>
</evidence>
<protein>
    <submittedName>
        <fullName evidence="1">Uncharacterized protein</fullName>
    </submittedName>
</protein>
<dbReference type="Proteomes" id="UP000001494">
    <property type="component" value="Chromosome"/>
</dbReference>
<dbReference type="KEGG" id="zmm:Zmob_1643"/>
<dbReference type="InterPro" id="IPR046732">
    <property type="entry name" value="DUF6624"/>
</dbReference>
<reference evidence="1 2" key="1">
    <citation type="journal article" date="2011" name="J. Bacteriol.">
        <title>Genome sequence of the ethanol-producing Zymomonas mobilis subsp. mobilis lectotype strain ATCC 10988.</title>
        <authorList>
            <person name="Pappas K.M."/>
            <person name="Kouvelis V.N."/>
            <person name="Saunders E."/>
            <person name="Brettin T.S."/>
            <person name="Bruce D."/>
            <person name="Detter C."/>
            <person name="Balakireva M."/>
            <person name="Han C.S."/>
            <person name="Savvakis G."/>
            <person name="Kyrpides N.C."/>
            <person name="Typas M.A."/>
        </authorList>
    </citation>
    <scope>NUCLEOTIDE SEQUENCE [LARGE SCALE GENOMIC DNA]</scope>
    <source>
        <strain evidence="2">ATCC 10988 / DSM 424 / CCUG 17860 / LMG 404 / NCIMB 8938 / NRRL B-806 / ZM1</strain>
    </source>
</reference>
<accession>A0A0H3G8J0</accession>
<dbReference type="Pfam" id="PF20329">
    <property type="entry name" value="DUF6624"/>
    <property type="match status" value="1"/>
</dbReference>
<proteinExistence type="predicted"/>
<evidence type="ECO:0000313" key="2">
    <source>
        <dbReference type="Proteomes" id="UP000001494"/>
    </source>
</evidence>
<dbReference type="HOGENOM" id="CLU_1214404_0_0_5"/>
<dbReference type="RefSeq" id="WP_014501184.1">
    <property type="nucleotide sequence ID" value="NC_017262.1"/>
</dbReference>
<name>A0A0H3G8J0_ZYMMA</name>
<gene>
    <name evidence="1" type="ordered locus">Zmob_1643</name>
</gene>
<organism evidence="1 2">
    <name type="scientific">Zymomonas mobilis subsp. mobilis (strain ATCC 10988 / DSM 424 / LMG 404 / NCIMB 8938 / NRRL B-806 / ZM1)</name>
    <dbReference type="NCBI Taxonomy" id="555217"/>
    <lineage>
        <taxon>Bacteria</taxon>
        <taxon>Pseudomonadati</taxon>
        <taxon>Pseudomonadota</taxon>
        <taxon>Alphaproteobacteria</taxon>
        <taxon>Sphingomonadales</taxon>
        <taxon>Zymomonadaceae</taxon>
        <taxon>Zymomonas</taxon>
    </lineage>
</organism>
<dbReference type="OrthoDB" id="7632344at2"/>
<dbReference type="AlphaFoldDB" id="A0A0H3G8J0"/>